<dbReference type="SFLD" id="SFLDG01129">
    <property type="entry name" value="C1.5:_HAD__Beta-PGM__Phosphata"/>
    <property type="match status" value="1"/>
</dbReference>
<sequence length="216" mass="23680">MISAVIFDLDGVIVSTDEYHFQAWKELAKELGIDFSREDNSRQRGVSRMESLEVLLEKTEQTFSNDEKLAMAEKKNSIYRDLLDRLSPDQILPGALNFAEESRKLGLKIAVGSSSRNTPFILKKIGLSDYFDAVADGNDIQRSKPDPQVFLIAAERLAVRPAECLVVEDADAGVEAAKAGGMFALALGAAKGHPGADLRADSLERLSIEKLLRELG</sequence>
<dbReference type="InterPro" id="IPR051600">
    <property type="entry name" value="Beta-PGM-like"/>
</dbReference>
<evidence type="ECO:0000256" key="11">
    <source>
        <dbReference type="PIRSR" id="PIRSR610972-2"/>
    </source>
</evidence>
<dbReference type="GO" id="GO:0005975">
    <property type="term" value="P:carbohydrate metabolic process"/>
    <property type="evidence" value="ECO:0007669"/>
    <property type="project" value="InterPro"/>
</dbReference>
<evidence type="ECO:0000256" key="9">
    <source>
        <dbReference type="ARBA" id="ARBA00044991"/>
    </source>
</evidence>
<dbReference type="Pfam" id="PF00702">
    <property type="entry name" value="Hydrolase"/>
    <property type="match status" value="1"/>
</dbReference>
<evidence type="ECO:0000256" key="10">
    <source>
        <dbReference type="PIRSR" id="PIRSR610972-1"/>
    </source>
</evidence>
<dbReference type="SUPFAM" id="SSF56784">
    <property type="entry name" value="HAD-like"/>
    <property type="match status" value="1"/>
</dbReference>
<feature type="binding site" evidence="11">
    <location>
        <position position="75"/>
    </location>
    <ligand>
        <name>substrate</name>
    </ligand>
</feature>
<feature type="binding site" evidence="11">
    <location>
        <position position="144"/>
    </location>
    <ligand>
        <name>substrate</name>
    </ligand>
</feature>
<dbReference type="InterPro" id="IPR023198">
    <property type="entry name" value="PGP-like_dom2"/>
</dbReference>
<proteinExistence type="inferred from homology"/>
<keyword evidence="15" id="KW-1185">Reference proteome</keyword>
<evidence type="ECO:0000256" key="6">
    <source>
        <dbReference type="ARBA" id="ARBA00023277"/>
    </source>
</evidence>
<dbReference type="InterPro" id="IPR006439">
    <property type="entry name" value="HAD-SF_hydro_IA"/>
</dbReference>
<feature type="binding site" evidence="12">
    <location>
        <position position="169"/>
    </location>
    <ligand>
        <name>Mg(2+)</name>
        <dbReference type="ChEBI" id="CHEBI:18420"/>
    </ligand>
</feature>
<dbReference type="PANTHER" id="PTHR46193">
    <property type="entry name" value="6-PHOSPHOGLUCONATE PHOSPHATASE"/>
    <property type="match status" value="1"/>
</dbReference>
<evidence type="ECO:0000313" key="15">
    <source>
        <dbReference type="Proteomes" id="UP000192343"/>
    </source>
</evidence>
<dbReference type="EC" id="5.4.2.6" evidence="8"/>
<evidence type="ECO:0000313" key="14">
    <source>
        <dbReference type="EMBL" id="ORC35378.1"/>
    </source>
</evidence>
<comment type="caution">
    <text evidence="14">The sequence shown here is derived from an EMBL/GenBank/DDBJ whole genome shotgun (WGS) entry which is preliminary data.</text>
</comment>
<keyword evidence="6" id="KW-0119">Carbohydrate metabolism</keyword>
<dbReference type="SFLD" id="SFLDG01135">
    <property type="entry name" value="C1.5.6:_HAD__Beta-PGM__Phospha"/>
    <property type="match status" value="1"/>
</dbReference>
<accession>A0A1Y1RY41</accession>
<dbReference type="InterPro" id="IPR010976">
    <property type="entry name" value="B-phosphoglucomutase_hydrolase"/>
</dbReference>
<reference evidence="14 15" key="1">
    <citation type="submission" date="2017-03" db="EMBL/GenBank/DDBJ databases">
        <title>Draft Genome sequence of Marispirochaeta sp. strain JC444.</title>
        <authorList>
            <person name="Shivani Y."/>
            <person name="Subhash Y."/>
            <person name="Sasikala C."/>
            <person name="Ramana C."/>
        </authorList>
    </citation>
    <scope>NUCLEOTIDE SEQUENCE [LARGE SCALE GENOMIC DNA]</scope>
    <source>
        <strain evidence="14 15">JC444</strain>
    </source>
</reference>
<feature type="binding site" evidence="12">
    <location>
        <position position="8"/>
    </location>
    <ligand>
        <name>Mg(2+)</name>
        <dbReference type="ChEBI" id="CHEBI:18420"/>
    </ligand>
</feature>
<comment type="similarity">
    <text evidence="1">Belongs to the HAD-like hydrolase superfamily. CbbY/CbbZ/Gph/YieH family.</text>
</comment>
<feature type="binding site" evidence="11">
    <location>
        <position position="24"/>
    </location>
    <ligand>
        <name>substrate</name>
    </ligand>
</feature>
<evidence type="ECO:0000256" key="12">
    <source>
        <dbReference type="PIRSR" id="PIRSR610972-3"/>
    </source>
</evidence>
<keyword evidence="5" id="KW-0413">Isomerase</keyword>
<evidence type="ECO:0000256" key="5">
    <source>
        <dbReference type="ARBA" id="ARBA00023235"/>
    </source>
</evidence>
<dbReference type="STRING" id="1963862.B4O97_09400"/>
<evidence type="ECO:0000256" key="7">
    <source>
        <dbReference type="ARBA" id="ARBA00044926"/>
    </source>
</evidence>
<comment type="cofactor">
    <cofactor evidence="12">
        <name>Mg(2+)</name>
        <dbReference type="ChEBI" id="CHEBI:18420"/>
    </cofactor>
    <text evidence="12">Binds 2 magnesium ions per subunit.</text>
</comment>
<gene>
    <name evidence="14" type="ORF">B4O97_09400</name>
</gene>
<feature type="binding site" evidence="12">
    <location>
        <position position="10"/>
    </location>
    <ligand>
        <name>Mg(2+)</name>
        <dbReference type="ChEBI" id="CHEBI:18420"/>
    </ligand>
</feature>
<dbReference type="InterPro" id="IPR023214">
    <property type="entry name" value="HAD_sf"/>
</dbReference>
<dbReference type="InterPro" id="IPR010972">
    <property type="entry name" value="Beta-PGM"/>
</dbReference>
<dbReference type="PRINTS" id="PR00413">
    <property type="entry name" value="HADHALOGNASE"/>
</dbReference>
<dbReference type="Gene3D" id="1.10.150.240">
    <property type="entry name" value="Putative phosphatase, domain 2"/>
    <property type="match status" value="1"/>
</dbReference>
<comment type="catalytic activity">
    <reaction evidence="7">
        <text>beta-D-glucose 1-phosphate = beta-D-glucose 6-phosphate</text>
        <dbReference type="Rhea" id="RHEA:20113"/>
        <dbReference type="ChEBI" id="CHEBI:57684"/>
        <dbReference type="ChEBI" id="CHEBI:58247"/>
        <dbReference type="EC" id="5.4.2.6"/>
    </reaction>
</comment>
<organism evidence="14 15">
    <name type="scientific">Marispirochaeta aestuarii</name>
    <dbReference type="NCBI Taxonomy" id="1963862"/>
    <lineage>
        <taxon>Bacteria</taxon>
        <taxon>Pseudomonadati</taxon>
        <taxon>Spirochaetota</taxon>
        <taxon>Spirochaetia</taxon>
        <taxon>Spirochaetales</taxon>
        <taxon>Spirochaetaceae</taxon>
        <taxon>Marispirochaeta</taxon>
    </lineage>
</organism>
<dbReference type="Proteomes" id="UP000192343">
    <property type="component" value="Unassembled WGS sequence"/>
</dbReference>
<dbReference type="OrthoDB" id="9797743at2"/>
<dbReference type="NCBIfam" id="TIGR01509">
    <property type="entry name" value="HAD-SF-IA-v3"/>
    <property type="match status" value="1"/>
</dbReference>
<feature type="binding site" evidence="12">
    <location>
        <position position="168"/>
    </location>
    <ligand>
        <name>Mg(2+)</name>
        <dbReference type="ChEBI" id="CHEBI:18420"/>
    </ligand>
</feature>
<keyword evidence="2" id="KW-0597">Phosphoprotein</keyword>
<keyword evidence="4 12" id="KW-0460">Magnesium</keyword>
<keyword evidence="3 12" id="KW-0479">Metal-binding</keyword>
<feature type="active site" description="Nucleophile" evidence="10">
    <location>
        <position position="8"/>
    </location>
</feature>
<dbReference type="CDD" id="cd02598">
    <property type="entry name" value="HAD_BPGM"/>
    <property type="match status" value="1"/>
</dbReference>
<dbReference type="EMBL" id="MWQY01000009">
    <property type="protein sequence ID" value="ORC35378.1"/>
    <property type="molecule type" value="Genomic_DNA"/>
</dbReference>
<feature type="binding site" evidence="11">
    <location>
        <position position="51"/>
    </location>
    <ligand>
        <name>substrate</name>
    </ligand>
</feature>
<dbReference type="GO" id="GO:0008801">
    <property type="term" value="F:beta-phosphoglucomutase activity"/>
    <property type="evidence" value="ECO:0007669"/>
    <property type="project" value="UniProtKB-EC"/>
</dbReference>
<dbReference type="SFLD" id="SFLDS00003">
    <property type="entry name" value="Haloacid_Dehalogenase"/>
    <property type="match status" value="1"/>
</dbReference>
<dbReference type="RefSeq" id="WP_083050319.1">
    <property type="nucleotide sequence ID" value="NZ_MWQY01000009.1"/>
</dbReference>
<feature type="binding site" evidence="11">
    <location>
        <begin position="8"/>
        <end position="10"/>
    </location>
    <ligand>
        <name>substrate</name>
    </ligand>
</feature>
<evidence type="ECO:0000256" key="3">
    <source>
        <dbReference type="ARBA" id="ARBA00022723"/>
    </source>
</evidence>
<dbReference type="Gene3D" id="3.40.50.1000">
    <property type="entry name" value="HAD superfamily/HAD-like"/>
    <property type="match status" value="1"/>
</dbReference>
<dbReference type="PANTHER" id="PTHR46193:SF18">
    <property type="entry name" value="HEXITOL PHOSPHATASE B"/>
    <property type="match status" value="1"/>
</dbReference>
<feature type="active site" description="Proton donor/acceptor" evidence="10">
    <location>
        <position position="10"/>
    </location>
</feature>
<dbReference type="NCBIfam" id="TIGR02009">
    <property type="entry name" value="PGMB-YQAB-SF"/>
    <property type="match status" value="1"/>
</dbReference>
<protein>
    <recommendedName>
        <fullName evidence="9">Beta-phosphoglucomutase</fullName>
        <ecNumber evidence="8">5.4.2.6</ecNumber>
    </recommendedName>
</protein>
<feature type="binding site" evidence="11">
    <location>
        <begin position="113"/>
        <end position="117"/>
    </location>
    <ligand>
        <name>substrate</name>
    </ligand>
</feature>
<dbReference type="InterPro" id="IPR036412">
    <property type="entry name" value="HAD-like_sf"/>
</dbReference>
<evidence type="ECO:0000256" key="1">
    <source>
        <dbReference type="ARBA" id="ARBA00006171"/>
    </source>
</evidence>
<dbReference type="AlphaFoldDB" id="A0A1Y1RY41"/>
<feature type="site" description="Important for catalytic activity and assists the phosphoryl transfer reaction to Asp8 by balancing charge and orienting the reacting groups" evidence="13">
    <location>
        <position position="113"/>
    </location>
</feature>
<name>A0A1Y1RY41_9SPIO</name>
<evidence type="ECO:0000256" key="8">
    <source>
        <dbReference type="ARBA" id="ARBA00044968"/>
    </source>
</evidence>
<dbReference type="GO" id="GO:0000287">
    <property type="term" value="F:magnesium ion binding"/>
    <property type="evidence" value="ECO:0007669"/>
    <property type="project" value="InterPro"/>
</dbReference>
<evidence type="ECO:0000256" key="13">
    <source>
        <dbReference type="PIRSR" id="PIRSR610972-4"/>
    </source>
</evidence>
<dbReference type="NCBIfam" id="TIGR01990">
    <property type="entry name" value="bPGM"/>
    <property type="match status" value="1"/>
</dbReference>
<evidence type="ECO:0000256" key="2">
    <source>
        <dbReference type="ARBA" id="ARBA00022553"/>
    </source>
</evidence>
<evidence type="ECO:0000256" key="4">
    <source>
        <dbReference type="ARBA" id="ARBA00022842"/>
    </source>
</evidence>
<feature type="site" description="Important for catalytic activity and assists the phosphoryl transfer reaction to Asp8 by balancing charge and orienting the reacting groups" evidence="13">
    <location>
        <position position="144"/>
    </location>
</feature>